<dbReference type="Pfam" id="PF10035">
    <property type="entry name" value="DUF2179"/>
    <property type="match status" value="1"/>
</dbReference>
<evidence type="ECO:0000256" key="3">
    <source>
        <dbReference type="ARBA" id="ARBA00022692"/>
    </source>
</evidence>
<comment type="subcellular location">
    <subcellularLocation>
        <location evidence="1">Cell membrane</location>
        <topology evidence="1">Multi-pass membrane protein</topology>
    </subcellularLocation>
</comment>
<dbReference type="Proteomes" id="UP000199708">
    <property type="component" value="Unassembled WGS sequence"/>
</dbReference>
<dbReference type="InterPro" id="IPR051461">
    <property type="entry name" value="UPF0750_membrane"/>
</dbReference>
<dbReference type="GO" id="GO:0005886">
    <property type="term" value="C:plasma membrane"/>
    <property type="evidence" value="ECO:0007669"/>
    <property type="project" value="UniProtKB-SubCell"/>
</dbReference>
<keyword evidence="3 6" id="KW-0812">Transmembrane</keyword>
<name>A0A1G7TZ76_9LACT</name>
<feature type="transmembrane region" description="Helical" evidence="6">
    <location>
        <begin position="16"/>
        <end position="39"/>
    </location>
</feature>
<keyword evidence="4 6" id="KW-1133">Transmembrane helix</keyword>
<evidence type="ECO:0000313" key="8">
    <source>
        <dbReference type="EMBL" id="SDG39780.1"/>
    </source>
</evidence>
<proteinExistence type="predicted"/>
<feature type="transmembrane region" description="Helical" evidence="6">
    <location>
        <begin position="86"/>
        <end position="104"/>
    </location>
</feature>
<dbReference type="CDD" id="cd16380">
    <property type="entry name" value="YitT_C"/>
    <property type="match status" value="1"/>
</dbReference>
<dbReference type="PIRSF" id="PIRSF006483">
    <property type="entry name" value="Membrane_protein_YitT"/>
    <property type="match status" value="1"/>
</dbReference>
<dbReference type="InterPro" id="IPR019264">
    <property type="entry name" value="DUF2179"/>
</dbReference>
<dbReference type="RefSeq" id="WP_245694846.1">
    <property type="nucleotide sequence ID" value="NZ_FNCK01000007.1"/>
</dbReference>
<dbReference type="Pfam" id="PF02588">
    <property type="entry name" value="YitT_membrane"/>
    <property type="match status" value="1"/>
</dbReference>
<evidence type="ECO:0000256" key="4">
    <source>
        <dbReference type="ARBA" id="ARBA00022989"/>
    </source>
</evidence>
<feature type="transmembrane region" description="Helical" evidence="6">
    <location>
        <begin position="59"/>
        <end position="79"/>
    </location>
</feature>
<feature type="transmembrane region" description="Helical" evidence="6">
    <location>
        <begin position="182"/>
        <end position="199"/>
    </location>
</feature>
<evidence type="ECO:0000256" key="6">
    <source>
        <dbReference type="SAM" id="Phobius"/>
    </source>
</evidence>
<dbReference type="InterPro" id="IPR015867">
    <property type="entry name" value="N-reg_PII/ATP_PRibTrfase_C"/>
</dbReference>
<dbReference type="PANTHER" id="PTHR33545:SF4">
    <property type="entry name" value="UPF0750 MEMBRANE PROTEIN YXKD"/>
    <property type="match status" value="1"/>
</dbReference>
<sequence length="299" mass="33131">MVKKVMDYFDLTPRGIVYSVLIMTLGCVVYAFGVNYFLIPNHFGNGGVTGVSMLAYYLMKIPTGTTNFIVNAILLVIGWKFLSKRTLLYTIYASTCLSFCLNLIQPDPYVATNIIIPAVAGGVLLGAGIGLVLRGNGTTAGTDIVAMIMQQYLGISFSVGLLMCDMLVILASSFIIGVDMTIVTIMMMFIASQTVNFVTDGMNRKKSVMIFSSKKEEIADRVIKEMVRGITVFRAYGYYSKQEREVLLAIVNRNQVVQLQRVVTQIDPKAFVTISDVQQVIGEGFTFFSYESPHKNKYH</sequence>
<evidence type="ECO:0000256" key="1">
    <source>
        <dbReference type="ARBA" id="ARBA00004651"/>
    </source>
</evidence>
<keyword evidence="2" id="KW-1003">Cell membrane</keyword>
<evidence type="ECO:0000259" key="7">
    <source>
        <dbReference type="Pfam" id="PF10035"/>
    </source>
</evidence>
<keyword evidence="9" id="KW-1185">Reference proteome</keyword>
<keyword evidence="5 6" id="KW-0472">Membrane</keyword>
<dbReference type="PROSITE" id="PS51257">
    <property type="entry name" value="PROKAR_LIPOPROTEIN"/>
    <property type="match status" value="1"/>
</dbReference>
<evidence type="ECO:0000313" key="9">
    <source>
        <dbReference type="Proteomes" id="UP000199708"/>
    </source>
</evidence>
<dbReference type="STRING" id="120956.SAMN05421791_10774"/>
<dbReference type="Gene3D" id="3.30.70.120">
    <property type="match status" value="1"/>
</dbReference>
<feature type="transmembrane region" description="Helical" evidence="6">
    <location>
        <begin position="110"/>
        <end position="133"/>
    </location>
</feature>
<accession>A0A1G7TZ76</accession>
<dbReference type="EMBL" id="FNCK01000007">
    <property type="protein sequence ID" value="SDG39780.1"/>
    <property type="molecule type" value="Genomic_DNA"/>
</dbReference>
<evidence type="ECO:0000256" key="5">
    <source>
        <dbReference type="ARBA" id="ARBA00023136"/>
    </source>
</evidence>
<evidence type="ECO:0000256" key="2">
    <source>
        <dbReference type="ARBA" id="ARBA00022475"/>
    </source>
</evidence>
<dbReference type="InterPro" id="IPR003740">
    <property type="entry name" value="YitT"/>
</dbReference>
<dbReference type="PANTHER" id="PTHR33545">
    <property type="entry name" value="UPF0750 MEMBRANE PROTEIN YITT-RELATED"/>
    <property type="match status" value="1"/>
</dbReference>
<dbReference type="AlphaFoldDB" id="A0A1G7TZ76"/>
<gene>
    <name evidence="8" type="ORF">SAMN05421791_10774</name>
</gene>
<protein>
    <submittedName>
        <fullName evidence="8">Uncharacterized membrane-anchored protein YitT, contains DUF161 and DUF2179 domains</fullName>
    </submittedName>
</protein>
<feature type="transmembrane region" description="Helical" evidence="6">
    <location>
        <begin position="153"/>
        <end position="176"/>
    </location>
</feature>
<organism evidence="8 9">
    <name type="scientific">Facklamia miroungae</name>
    <dbReference type="NCBI Taxonomy" id="120956"/>
    <lineage>
        <taxon>Bacteria</taxon>
        <taxon>Bacillati</taxon>
        <taxon>Bacillota</taxon>
        <taxon>Bacilli</taxon>
        <taxon>Lactobacillales</taxon>
        <taxon>Aerococcaceae</taxon>
        <taxon>Facklamia</taxon>
    </lineage>
</organism>
<reference evidence="8 9" key="1">
    <citation type="submission" date="2016-10" db="EMBL/GenBank/DDBJ databases">
        <authorList>
            <person name="de Groot N.N."/>
        </authorList>
    </citation>
    <scope>NUCLEOTIDE SEQUENCE [LARGE SCALE GENOMIC DNA]</scope>
    <source>
        <strain evidence="8 9">ATCC BAA-466</strain>
    </source>
</reference>
<feature type="domain" description="DUF2179" evidence="7">
    <location>
        <begin position="228"/>
        <end position="282"/>
    </location>
</feature>